<evidence type="ECO:0000256" key="4">
    <source>
        <dbReference type="SAM" id="Phobius"/>
    </source>
</evidence>
<evidence type="ECO:0000256" key="2">
    <source>
        <dbReference type="ARBA" id="ARBA00023157"/>
    </source>
</evidence>
<evidence type="ECO:0000313" key="7">
    <source>
        <dbReference type="Proteomes" id="UP001345963"/>
    </source>
</evidence>
<proteinExistence type="predicted"/>
<evidence type="ECO:0000313" key="6">
    <source>
        <dbReference type="EMBL" id="MED6259402.1"/>
    </source>
</evidence>
<dbReference type="InterPro" id="IPR036179">
    <property type="entry name" value="Ig-like_dom_sf"/>
</dbReference>
<dbReference type="PROSITE" id="PS50835">
    <property type="entry name" value="IG_LIKE"/>
    <property type="match status" value="1"/>
</dbReference>
<dbReference type="Pfam" id="PF07686">
    <property type="entry name" value="V-set"/>
    <property type="match status" value="1"/>
</dbReference>
<evidence type="ECO:0000256" key="3">
    <source>
        <dbReference type="ARBA" id="ARBA00023319"/>
    </source>
</evidence>
<name>A0ABU7C9Q7_9TELE</name>
<dbReference type="PANTHER" id="PTHR12207">
    <property type="entry name" value="V-SET AND TRANSMEMBRANE DOMAIN-CONTAINING PROTEIN"/>
    <property type="match status" value="1"/>
</dbReference>
<reference evidence="6 7" key="1">
    <citation type="submission" date="2021-07" db="EMBL/GenBank/DDBJ databases">
        <authorList>
            <person name="Palmer J.M."/>
        </authorList>
    </citation>
    <scope>NUCLEOTIDE SEQUENCE [LARGE SCALE GENOMIC DNA]</scope>
    <source>
        <strain evidence="6 7">AT_MEX2019</strain>
        <tissue evidence="6">Muscle</tissue>
    </source>
</reference>
<dbReference type="InterPro" id="IPR013783">
    <property type="entry name" value="Ig-like_fold"/>
</dbReference>
<keyword evidence="2" id="KW-1015">Disulfide bond</keyword>
<dbReference type="InterPro" id="IPR007110">
    <property type="entry name" value="Ig-like_dom"/>
</dbReference>
<dbReference type="Gene3D" id="2.60.40.10">
    <property type="entry name" value="Immunoglobulins"/>
    <property type="match status" value="1"/>
</dbReference>
<keyword evidence="1" id="KW-0732">Signal</keyword>
<gene>
    <name evidence="6" type="ORF">ATANTOWER_022182</name>
</gene>
<sequence>MEKTGLYRLLYYFILNSPFIICADAVFIEVPKDMSVGEGEDVEMPCAFKALSSAPMSLEIQWWYIKLYSPKEAPHDLQIGSPMNRTKGSLTEATKISTVRVQGNAISHHLSLSKVKKEDEGVYECRVSDLWAEETQDLTVHASLTVTARGEMVAEEAVSHIQNRWLLRNTNIALGGSTTFKSSQGLTGGARTGHEKHWVPQLAQPDLLPSMSSSTTTSVAKSSASRLAGSAAILWHKAGE</sequence>
<dbReference type="SUPFAM" id="SSF48726">
    <property type="entry name" value="Immunoglobulin"/>
    <property type="match status" value="1"/>
</dbReference>
<dbReference type="Proteomes" id="UP001345963">
    <property type="component" value="Unassembled WGS sequence"/>
</dbReference>
<organism evidence="6 7">
    <name type="scientific">Ataeniobius toweri</name>
    <dbReference type="NCBI Taxonomy" id="208326"/>
    <lineage>
        <taxon>Eukaryota</taxon>
        <taxon>Metazoa</taxon>
        <taxon>Chordata</taxon>
        <taxon>Craniata</taxon>
        <taxon>Vertebrata</taxon>
        <taxon>Euteleostomi</taxon>
        <taxon>Actinopterygii</taxon>
        <taxon>Neopterygii</taxon>
        <taxon>Teleostei</taxon>
        <taxon>Neoteleostei</taxon>
        <taxon>Acanthomorphata</taxon>
        <taxon>Ovalentaria</taxon>
        <taxon>Atherinomorphae</taxon>
        <taxon>Cyprinodontiformes</taxon>
        <taxon>Goodeidae</taxon>
        <taxon>Ataeniobius</taxon>
    </lineage>
</organism>
<dbReference type="EMBL" id="JAHUTI010083492">
    <property type="protein sequence ID" value="MED6259402.1"/>
    <property type="molecule type" value="Genomic_DNA"/>
</dbReference>
<keyword evidence="4" id="KW-1133">Transmembrane helix</keyword>
<evidence type="ECO:0000259" key="5">
    <source>
        <dbReference type="PROSITE" id="PS50835"/>
    </source>
</evidence>
<dbReference type="InterPro" id="IPR013106">
    <property type="entry name" value="Ig_V-set"/>
</dbReference>
<dbReference type="PANTHER" id="PTHR12207:SF27">
    <property type="entry name" value="V-SET AND TRANSMEMBRANE DOMAIN-CONTAINING PROTEIN 2B"/>
    <property type="match status" value="1"/>
</dbReference>
<keyword evidence="3" id="KW-0393">Immunoglobulin domain</keyword>
<keyword evidence="4" id="KW-0812">Transmembrane</keyword>
<protein>
    <recommendedName>
        <fullName evidence="5">Ig-like domain-containing protein</fullName>
    </recommendedName>
</protein>
<accession>A0ABU7C9Q7</accession>
<feature type="transmembrane region" description="Helical" evidence="4">
    <location>
        <begin position="9"/>
        <end position="28"/>
    </location>
</feature>
<comment type="caution">
    <text evidence="6">The sequence shown here is derived from an EMBL/GenBank/DDBJ whole genome shotgun (WGS) entry which is preliminary data.</text>
</comment>
<keyword evidence="4" id="KW-0472">Membrane</keyword>
<dbReference type="InterPro" id="IPR003599">
    <property type="entry name" value="Ig_sub"/>
</dbReference>
<dbReference type="SMART" id="SM00409">
    <property type="entry name" value="IG"/>
    <property type="match status" value="1"/>
</dbReference>
<keyword evidence="7" id="KW-1185">Reference proteome</keyword>
<dbReference type="InterPro" id="IPR051102">
    <property type="entry name" value="IgSF_V-set/TM_domain"/>
</dbReference>
<feature type="domain" description="Ig-like" evidence="5">
    <location>
        <begin position="18"/>
        <end position="145"/>
    </location>
</feature>
<evidence type="ECO:0000256" key="1">
    <source>
        <dbReference type="ARBA" id="ARBA00022729"/>
    </source>
</evidence>